<dbReference type="Proteomes" id="UP000019184">
    <property type="component" value="Unassembled WGS sequence"/>
</dbReference>
<dbReference type="EMBL" id="CBTK010000129">
    <property type="protein sequence ID" value="CDH45195.1"/>
    <property type="molecule type" value="Genomic_DNA"/>
</dbReference>
<dbReference type="AlphaFoldDB" id="A0A7U7J2L7"/>
<accession>A0A7U7J2L7</accession>
<gene>
    <name evidence="1" type="ORF">BN874_2140019</name>
</gene>
<proteinExistence type="predicted"/>
<comment type="caution">
    <text evidence="1">The sequence shown here is derived from an EMBL/GenBank/DDBJ whole genome shotgun (WGS) entry which is preliminary data.</text>
</comment>
<keyword evidence="2" id="KW-1185">Reference proteome</keyword>
<evidence type="ECO:0000313" key="2">
    <source>
        <dbReference type="Proteomes" id="UP000019184"/>
    </source>
</evidence>
<organism evidence="1 2">
    <name type="scientific">Candidatus Contendobacter odensis Run_B_J11</name>
    <dbReference type="NCBI Taxonomy" id="1400861"/>
    <lineage>
        <taxon>Bacteria</taxon>
        <taxon>Pseudomonadati</taxon>
        <taxon>Pseudomonadota</taxon>
        <taxon>Gammaproteobacteria</taxon>
        <taxon>Candidatus Competibacteraceae</taxon>
        <taxon>Candidatus Contendibacter</taxon>
    </lineage>
</organism>
<protein>
    <submittedName>
        <fullName evidence="1">Uncharacterized protein</fullName>
    </submittedName>
</protein>
<name>A0A7U7J2L7_9GAMM</name>
<sequence length="31" mass="3452">MKGWADWLAAHPVVLTDAEAWIAYLRPGLSL</sequence>
<evidence type="ECO:0000313" key="1">
    <source>
        <dbReference type="EMBL" id="CDH45195.1"/>
    </source>
</evidence>
<reference evidence="1 2" key="1">
    <citation type="journal article" date="2014" name="ISME J.">
        <title>Candidatus Competibacter-lineage genomes retrieved from metagenomes reveal functional metabolic diversity.</title>
        <authorList>
            <person name="McIlroy S.J."/>
            <person name="Albertsen M."/>
            <person name="Andresen E.K."/>
            <person name="Saunders A.M."/>
            <person name="Kristiansen R."/>
            <person name="Stokholm-Bjerregaard M."/>
            <person name="Nielsen K.L."/>
            <person name="Nielsen P.H."/>
        </authorList>
    </citation>
    <scope>NUCLEOTIDE SEQUENCE [LARGE SCALE GENOMIC DNA]</scope>
    <source>
        <strain evidence="1 2">Run_B_J11</strain>
    </source>
</reference>